<dbReference type="PRINTS" id="PR01438">
    <property type="entry name" value="UNVRSLSTRESS"/>
</dbReference>
<accession>A0A964T325</accession>
<dbReference type="InterPro" id="IPR006016">
    <property type="entry name" value="UspA"/>
</dbReference>
<dbReference type="AlphaFoldDB" id="A0A964T325"/>
<dbReference type="InterPro" id="IPR006015">
    <property type="entry name" value="Universal_stress_UspA"/>
</dbReference>
<dbReference type="OrthoDB" id="9804721at2"/>
<dbReference type="PANTHER" id="PTHR46268:SF15">
    <property type="entry name" value="UNIVERSAL STRESS PROTEIN HP_0031"/>
    <property type="match status" value="1"/>
</dbReference>
<reference evidence="3" key="1">
    <citation type="submission" date="2019-03" db="EMBL/GenBank/DDBJ databases">
        <title>Afifella sp. nov., isolated from activated sludge.</title>
        <authorList>
            <person name="Li Q."/>
            <person name="Liu Y."/>
        </authorList>
    </citation>
    <scope>NUCLEOTIDE SEQUENCE</scope>
    <source>
        <strain evidence="3">L72</strain>
    </source>
</reference>
<evidence type="ECO:0000256" key="1">
    <source>
        <dbReference type="ARBA" id="ARBA00008791"/>
    </source>
</evidence>
<dbReference type="Gene3D" id="3.40.50.12370">
    <property type="match status" value="1"/>
</dbReference>
<evidence type="ECO:0000259" key="2">
    <source>
        <dbReference type="Pfam" id="PF00582"/>
    </source>
</evidence>
<protein>
    <submittedName>
        <fullName evidence="3">Universal stress protein</fullName>
    </submittedName>
</protein>
<dbReference type="SUPFAM" id="SSF52402">
    <property type="entry name" value="Adenine nucleotide alpha hydrolases-like"/>
    <property type="match status" value="2"/>
</dbReference>
<comment type="similarity">
    <text evidence="1">Belongs to the universal stress protein A family.</text>
</comment>
<dbReference type="CDD" id="cd00293">
    <property type="entry name" value="USP-like"/>
    <property type="match status" value="1"/>
</dbReference>
<dbReference type="RefSeq" id="WP_161139392.1">
    <property type="nucleotide sequence ID" value="NZ_SPKJ01000009.1"/>
</dbReference>
<feature type="domain" description="UspA" evidence="2">
    <location>
        <begin position="158"/>
        <end position="274"/>
    </location>
</feature>
<sequence length="276" mass="29055">MDAAALRTIAVHIPTEELTERLLDVAGPLASACHARIVGVHALPSVVVYADVTVPVSAEFIMAQQESFQKTAKAIGERFRARASFLGLESEWRAPESDAGAPMPMAIDACRTADLVVASQWDDSIPASSGYSPADLVMAVGRPVLLVPTAGRFGEVGRNVVVTWNGSRESARAAFDALPLLQDNAQVHLLSVGDDGAESAQAMADALARHGLSVEVATAHGSEIPPADEILSRSADLGADLIVMGCYGHSRMRETVFGGVTSSMLRQMTAPVLMSH</sequence>
<gene>
    <name evidence="3" type="ORF">E4O86_04870</name>
</gene>
<dbReference type="PANTHER" id="PTHR46268">
    <property type="entry name" value="STRESS RESPONSE PROTEIN NHAX"/>
    <property type="match status" value="1"/>
</dbReference>
<evidence type="ECO:0000313" key="3">
    <source>
        <dbReference type="EMBL" id="MYZ47042.1"/>
    </source>
</evidence>
<dbReference type="Pfam" id="PF00582">
    <property type="entry name" value="Usp"/>
    <property type="match status" value="1"/>
</dbReference>
<dbReference type="EMBL" id="SPKJ01000009">
    <property type="protein sequence ID" value="MYZ47042.1"/>
    <property type="molecule type" value="Genomic_DNA"/>
</dbReference>
<organism evidence="3 4">
    <name type="scientific">Propylenella binzhouense</name>
    <dbReference type="NCBI Taxonomy" id="2555902"/>
    <lineage>
        <taxon>Bacteria</taxon>
        <taxon>Pseudomonadati</taxon>
        <taxon>Pseudomonadota</taxon>
        <taxon>Alphaproteobacteria</taxon>
        <taxon>Hyphomicrobiales</taxon>
        <taxon>Propylenellaceae</taxon>
        <taxon>Propylenella</taxon>
    </lineage>
</organism>
<dbReference type="Proteomes" id="UP000773614">
    <property type="component" value="Unassembled WGS sequence"/>
</dbReference>
<evidence type="ECO:0000313" key="4">
    <source>
        <dbReference type="Proteomes" id="UP000773614"/>
    </source>
</evidence>
<keyword evidence="4" id="KW-1185">Reference proteome</keyword>
<proteinExistence type="inferred from homology"/>
<comment type="caution">
    <text evidence="3">The sequence shown here is derived from an EMBL/GenBank/DDBJ whole genome shotgun (WGS) entry which is preliminary data.</text>
</comment>
<name>A0A964T325_9HYPH</name>